<dbReference type="RefSeq" id="WP_204516475.1">
    <property type="nucleotide sequence ID" value="NZ_BAABIN010000009.1"/>
</dbReference>
<keyword evidence="5" id="KW-0238">DNA-binding</keyword>
<comment type="catalytic activity">
    <reaction evidence="5">
        <text>biotin + L-lysyl-[protein] + ATP = N(6)-biotinyl-L-lysyl-[protein] + AMP + diphosphate + H(+)</text>
        <dbReference type="Rhea" id="RHEA:11756"/>
        <dbReference type="Rhea" id="RHEA-COMP:9752"/>
        <dbReference type="Rhea" id="RHEA-COMP:10505"/>
        <dbReference type="ChEBI" id="CHEBI:15378"/>
        <dbReference type="ChEBI" id="CHEBI:29969"/>
        <dbReference type="ChEBI" id="CHEBI:30616"/>
        <dbReference type="ChEBI" id="CHEBI:33019"/>
        <dbReference type="ChEBI" id="CHEBI:57586"/>
        <dbReference type="ChEBI" id="CHEBI:83144"/>
        <dbReference type="ChEBI" id="CHEBI:456215"/>
        <dbReference type="EC" id="6.3.4.15"/>
    </reaction>
</comment>
<evidence type="ECO:0000256" key="5">
    <source>
        <dbReference type="HAMAP-Rule" id="MF_00978"/>
    </source>
</evidence>
<dbReference type="InterPro" id="IPR030855">
    <property type="entry name" value="Bifunct_BirA"/>
</dbReference>
<dbReference type="InterPro" id="IPR004143">
    <property type="entry name" value="BPL_LPL_catalytic"/>
</dbReference>
<evidence type="ECO:0000256" key="1">
    <source>
        <dbReference type="ARBA" id="ARBA00022598"/>
    </source>
</evidence>
<dbReference type="EC" id="6.3.4.15" evidence="5"/>
<dbReference type="InterPro" id="IPR008988">
    <property type="entry name" value="Transcriptional_repressor_C"/>
</dbReference>
<keyword evidence="5" id="KW-0805">Transcription regulation</keyword>
<feature type="DNA-binding region" description="H-T-H motif" evidence="5">
    <location>
        <begin position="21"/>
        <end position="40"/>
    </location>
</feature>
<keyword evidence="5" id="KW-0678">Repressor</keyword>
<dbReference type="HAMAP" id="MF_00978">
    <property type="entry name" value="Bifunct_BirA"/>
    <property type="match status" value="1"/>
</dbReference>
<dbReference type="SUPFAM" id="SSF46785">
    <property type="entry name" value="Winged helix' DNA-binding domain"/>
    <property type="match status" value="1"/>
</dbReference>
<dbReference type="GO" id="GO:0004077">
    <property type="term" value="F:biotin--[biotin carboxyl-carrier protein] ligase activity"/>
    <property type="evidence" value="ECO:0007669"/>
    <property type="project" value="UniProtKB-UniRule"/>
</dbReference>
<evidence type="ECO:0000259" key="6">
    <source>
        <dbReference type="PROSITE" id="PS51733"/>
    </source>
</evidence>
<keyword evidence="3 5" id="KW-0067">ATP-binding</keyword>
<evidence type="ECO:0000256" key="4">
    <source>
        <dbReference type="ARBA" id="ARBA00023267"/>
    </source>
</evidence>
<evidence type="ECO:0000313" key="8">
    <source>
        <dbReference type="Proteomes" id="UP000717624"/>
    </source>
</evidence>
<dbReference type="InterPro" id="IPR045864">
    <property type="entry name" value="aa-tRNA-synth_II/BPL/LPL"/>
</dbReference>
<keyword evidence="4 5" id="KW-0092">Biotin</keyword>
<dbReference type="GO" id="GO:0003677">
    <property type="term" value="F:DNA binding"/>
    <property type="evidence" value="ECO:0007669"/>
    <property type="project" value="UniProtKB-UniRule"/>
</dbReference>
<keyword evidence="2 5" id="KW-0547">Nucleotide-binding</keyword>
<evidence type="ECO:0000256" key="2">
    <source>
        <dbReference type="ARBA" id="ARBA00022741"/>
    </source>
</evidence>
<dbReference type="GO" id="GO:0016740">
    <property type="term" value="F:transferase activity"/>
    <property type="evidence" value="ECO:0007669"/>
    <property type="project" value="UniProtKB-ARBA"/>
</dbReference>
<proteinExistence type="inferred from homology"/>
<dbReference type="PROSITE" id="PS51733">
    <property type="entry name" value="BPL_LPL_CATALYTIC"/>
    <property type="match status" value="1"/>
</dbReference>
<keyword evidence="8" id="KW-1185">Reference proteome</keyword>
<organism evidence="7 8">
    <name type="scientific">Brevibacillus fulvus</name>
    <dbReference type="NCBI Taxonomy" id="1125967"/>
    <lineage>
        <taxon>Bacteria</taxon>
        <taxon>Bacillati</taxon>
        <taxon>Bacillota</taxon>
        <taxon>Bacilli</taxon>
        <taxon>Bacillales</taxon>
        <taxon>Paenibacillaceae</taxon>
        <taxon>Brevibacillus</taxon>
    </lineage>
</organism>
<dbReference type="Gene3D" id="3.30.930.10">
    <property type="entry name" value="Bira Bifunctional Protein, Domain 2"/>
    <property type="match status" value="1"/>
</dbReference>
<dbReference type="PANTHER" id="PTHR12835">
    <property type="entry name" value="BIOTIN PROTEIN LIGASE"/>
    <property type="match status" value="1"/>
</dbReference>
<comment type="caution">
    <text evidence="7">The sequence shown here is derived from an EMBL/GenBank/DDBJ whole genome shotgun (WGS) entry which is preliminary data.</text>
</comment>
<accession>A0A938XVJ4</accession>
<feature type="domain" description="BPL/LPL catalytic" evidence="6">
    <location>
        <begin position="69"/>
        <end position="260"/>
    </location>
</feature>
<dbReference type="Gene3D" id="2.30.30.100">
    <property type="match status" value="1"/>
</dbReference>
<dbReference type="NCBIfam" id="TIGR00121">
    <property type="entry name" value="birA_ligase"/>
    <property type="match status" value="1"/>
</dbReference>
<feature type="binding site" evidence="5">
    <location>
        <position position="187"/>
    </location>
    <ligand>
        <name>biotin</name>
        <dbReference type="ChEBI" id="CHEBI:57586"/>
    </ligand>
</feature>
<keyword evidence="1 5" id="KW-0436">Ligase</keyword>
<dbReference type="SUPFAM" id="SSF55681">
    <property type="entry name" value="Class II aaRS and biotin synthetases"/>
    <property type="match status" value="1"/>
</dbReference>
<dbReference type="GO" id="GO:0006355">
    <property type="term" value="P:regulation of DNA-templated transcription"/>
    <property type="evidence" value="ECO:0007669"/>
    <property type="project" value="UniProtKB-UniRule"/>
</dbReference>
<dbReference type="SUPFAM" id="SSF50037">
    <property type="entry name" value="C-terminal domain of transcriptional repressors"/>
    <property type="match status" value="1"/>
</dbReference>
<dbReference type="AlphaFoldDB" id="A0A938XVJ4"/>
<dbReference type="EMBL" id="JAFBEB010000001">
    <property type="protein sequence ID" value="MBM7588746.1"/>
    <property type="molecule type" value="Genomic_DNA"/>
</dbReference>
<comment type="function">
    <text evidence="5">Acts both as a biotin--[acetyl-CoA-carboxylase] ligase and a repressor.</text>
</comment>
<gene>
    <name evidence="5" type="primary">birA</name>
    <name evidence="7" type="ORF">JOD01_000332</name>
</gene>
<keyword evidence="5" id="KW-0804">Transcription</keyword>
<protein>
    <recommendedName>
        <fullName evidence="5">Bifunctional ligase/repressor BirA</fullName>
    </recommendedName>
    <alternativeName>
        <fullName evidence="5">Biotin--[acetyl-CoA-carboxylase] ligase</fullName>
        <ecNumber evidence="5">6.3.4.15</ecNumber>
    </alternativeName>
    <alternativeName>
        <fullName evidence="5">Biotin--protein ligase</fullName>
    </alternativeName>
    <alternativeName>
        <fullName evidence="5">Biotin-[acetyl-CoA carboxylase] synthetase</fullName>
    </alternativeName>
</protein>
<dbReference type="InterPro" id="IPR036390">
    <property type="entry name" value="WH_DNA-bd_sf"/>
</dbReference>
<sequence>MHIKQKILKEFHANPDQFVSGEYLSQACHCTRTAVWKHIEELRKDGYRIEAVRKSGYRLLGAPDAVTAAEITAGLSTELIGQTVIAYDSVASTQPLAHEAAGKGTPEGTLVIADQQTGGKGRLGRKWHSPQGTGIWMSLIIRPNIPLPKAPQLTLLTAVAMARAIEEQTSLPVQIKWPNDLLIGGKKVCGILTEMHAESDRIHYLVIGMGVNVNVTSDDFPEDLRQIATSLRMETGRVLRRASLIQAFCRHFEFYYLDYLQHGFARVRQEWEQKSYSLGRVVTVRTLHHTIEGKALGLDQEGVLLVVDREGRQHKVYSADIDYGEN</sequence>
<dbReference type="Gene3D" id="1.10.10.10">
    <property type="entry name" value="Winged helix-like DNA-binding domain superfamily/Winged helix DNA-binding domain"/>
    <property type="match status" value="1"/>
</dbReference>
<feature type="binding site" evidence="5">
    <location>
        <position position="116"/>
    </location>
    <ligand>
        <name>biotin</name>
        <dbReference type="ChEBI" id="CHEBI:57586"/>
    </ligand>
</feature>
<dbReference type="InterPro" id="IPR004408">
    <property type="entry name" value="Biotin_CoA_COase_ligase"/>
</dbReference>
<dbReference type="PANTHER" id="PTHR12835:SF5">
    <property type="entry name" value="BIOTIN--PROTEIN LIGASE"/>
    <property type="match status" value="1"/>
</dbReference>
<evidence type="ECO:0000256" key="3">
    <source>
        <dbReference type="ARBA" id="ARBA00022840"/>
    </source>
</evidence>
<evidence type="ECO:0000313" key="7">
    <source>
        <dbReference type="EMBL" id="MBM7588746.1"/>
    </source>
</evidence>
<comment type="caution">
    <text evidence="5">Lacks conserved residue(s) required for the propagation of feature annotation.</text>
</comment>
<dbReference type="GO" id="GO:0005737">
    <property type="term" value="C:cytoplasm"/>
    <property type="evidence" value="ECO:0007669"/>
    <property type="project" value="TreeGrafter"/>
</dbReference>
<dbReference type="InterPro" id="IPR003142">
    <property type="entry name" value="BPL_C"/>
</dbReference>
<dbReference type="GO" id="GO:0005524">
    <property type="term" value="F:ATP binding"/>
    <property type="evidence" value="ECO:0007669"/>
    <property type="project" value="UniProtKB-UniRule"/>
</dbReference>
<dbReference type="Pfam" id="PF08279">
    <property type="entry name" value="HTH_11"/>
    <property type="match status" value="1"/>
</dbReference>
<comment type="similarity">
    <text evidence="5">Belongs to the biotin--protein ligase family.</text>
</comment>
<dbReference type="GO" id="GO:0009249">
    <property type="term" value="P:protein lipoylation"/>
    <property type="evidence" value="ECO:0007669"/>
    <property type="project" value="UniProtKB-ARBA"/>
</dbReference>
<dbReference type="Pfam" id="PF03099">
    <property type="entry name" value="BPL_LplA_LipB"/>
    <property type="match status" value="1"/>
</dbReference>
<dbReference type="Proteomes" id="UP000717624">
    <property type="component" value="Unassembled WGS sequence"/>
</dbReference>
<dbReference type="CDD" id="cd16442">
    <property type="entry name" value="BPL"/>
    <property type="match status" value="1"/>
</dbReference>
<reference evidence="7" key="1">
    <citation type="submission" date="2021-01" db="EMBL/GenBank/DDBJ databases">
        <title>Genomic Encyclopedia of Type Strains, Phase IV (KMG-IV): sequencing the most valuable type-strain genomes for metagenomic binning, comparative biology and taxonomic classification.</title>
        <authorList>
            <person name="Goeker M."/>
        </authorList>
    </citation>
    <scope>NUCLEOTIDE SEQUENCE</scope>
    <source>
        <strain evidence="7">DSM 25523</strain>
    </source>
</reference>
<dbReference type="InterPro" id="IPR036388">
    <property type="entry name" value="WH-like_DNA-bd_sf"/>
</dbReference>
<name>A0A938XVJ4_9BACL</name>
<dbReference type="Pfam" id="PF02237">
    <property type="entry name" value="BPL_C"/>
    <property type="match status" value="1"/>
</dbReference>
<dbReference type="InterPro" id="IPR013196">
    <property type="entry name" value="HTH_11"/>
</dbReference>